<dbReference type="InterPro" id="IPR027417">
    <property type="entry name" value="P-loop_NTPase"/>
</dbReference>
<dbReference type="SUPFAM" id="SSF52540">
    <property type="entry name" value="P-loop containing nucleoside triphosphate hydrolases"/>
    <property type="match status" value="1"/>
</dbReference>
<dbReference type="InterPro" id="IPR037257">
    <property type="entry name" value="T2SS_E_N_sf"/>
</dbReference>
<dbReference type="GO" id="GO:0005524">
    <property type="term" value="F:ATP binding"/>
    <property type="evidence" value="ECO:0007669"/>
    <property type="project" value="UniProtKB-KW"/>
</dbReference>
<dbReference type="Gene3D" id="3.30.450.90">
    <property type="match status" value="1"/>
</dbReference>
<accession>A0A1F7Y2R0</accession>
<sequence length="561" mass="62802">MVTVNNENLLNSLVELGVIPQDKLEGAYEESQTKKILFEEILLSENLITEADLGRVISDLTSIPFVRLSQEAIHDEVLKIIPEVVAKKQGIIAFKKDKDGLHVATNTPDKRNIFEFLEKKTGLPIIVYYATKHDIEDALTIYAKDLNQFFDEIMSENIQIAKGSKKPDPSIIKIIDAVITYAYQNKASDVHIEPLEDKSLIRFRIDGILHDIVELPKDLHSQIVTRVKVLAKLRTDEHQIPQDGKISFKLETETVDIRVSVVPVTNGEKVVMRILSERSRQFLLSDLGLLGGDLKKVEEAYIKPHGMVLATGPTGSGKTTTLYAILKLINKRDVNIMTIEDPVEYDIEGVNQIQVNEKTGLTFANGLRSIVRQDPDILLVGEIRDEVTADISINAAMTGHLVLSTLHTNNAATAIPRLLDMNIEPFLVASTVNVIIAQRLVRKICKKCRFSREVSLSREVVGDEPFRAVIKKYFLETADLRVYEGKGCEVCHNTGYVGRIGIFEVMLIDESIREAIIARKDASVIQELAIKAGMTTMLEDGIRKLKDGITTMEEILRVTKE</sequence>
<keyword evidence="3" id="KW-0067">ATP-binding</keyword>
<dbReference type="PROSITE" id="PS00662">
    <property type="entry name" value="T2SP_E"/>
    <property type="match status" value="1"/>
</dbReference>
<organism evidence="5 6">
    <name type="scientific">Candidatus Woesebacteria bacterium RIFCSPHIGHO2_01_FULL_38_9b</name>
    <dbReference type="NCBI Taxonomy" id="1802493"/>
    <lineage>
        <taxon>Bacteria</taxon>
        <taxon>Candidatus Woeseibacteriota</taxon>
    </lineage>
</organism>
<gene>
    <name evidence="5" type="ORF">A2863_03685</name>
</gene>
<comment type="similarity">
    <text evidence="1">Belongs to the GSP E family.</text>
</comment>
<dbReference type="InterPro" id="IPR007831">
    <property type="entry name" value="T2SS_GspE_N"/>
</dbReference>
<dbReference type="GO" id="GO:0016887">
    <property type="term" value="F:ATP hydrolysis activity"/>
    <property type="evidence" value="ECO:0007669"/>
    <property type="project" value="TreeGrafter"/>
</dbReference>
<protein>
    <recommendedName>
        <fullName evidence="4">Bacterial type II secretion system protein E domain-containing protein</fullName>
    </recommendedName>
</protein>
<dbReference type="SMART" id="SM00382">
    <property type="entry name" value="AAA"/>
    <property type="match status" value="1"/>
</dbReference>
<feature type="domain" description="Bacterial type II secretion system protein E" evidence="4">
    <location>
        <begin position="371"/>
        <end position="385"/>
    </location>
</feature>
<evidence type="ECO:0000313" key="5">
    <source>
        <dbReference type="EMBL" id="OGM20968.1"/>
    </source>
</evidence>
<dbReference type="FunFam" id="3.40.50.300:FF:000398">
    <property type="entry name" value="Type IV pilus assembly ATPase PilB"/>
    <property type="match status" value="1"/>
</dbReference>
<dbReference type="PANTHER" id="PTHR30258:SF1">
    <property type="entry name" value="PROTEIN TRANSPORT PROTEIN HOFB HOMOLOG"/>
    <property type="match status" value="1"/>
</dbReference>
<dbReference type="CDD" id="cd01129">
    <property type="entry name" value="PulE-GspE-like"/>
    <property type="match status" value="1"/>
</dbReference>
<dbReference type="PANTHER" id="PTHR30258">
    <property type="entry name" value="TYPE II SECRETION SYSTEM PROTEIN GSPE-RELATED"/>
    <property type="match status" value="1"/>
</dbReference>
<dbReference type="Proteomes" id="UP000178750">
    <property type="component" value="Unassembled WGS sequence"/>
</dbReference>
<dbReference type="AlphaFoldDB" id="A0A1F7Y2R0"/>
<name>A0A1F7Y2R0_9BACT</name>
<dbReference type="Pfam" id="PF05157">
    <property type="entry name" value="MshEN"/>
    <property type="match status" value="1"/>
</dbReference>
<dbReference type="InterPro" id="IPR003593">
    <property type="entry name" value="AAA+_ATPase"/>
</dbReference>
<dbReference type="InterPro" id="IPR001482">
    <property type="entry name" value="T2SS/T4SS_dom"/>
</dbReference>
<dbReference type="SUPFAM" id="SSF160246">
    <property type="entry name" value="EspE N-terminal domain-like"/>
    <property type="match status" value="1"/>
</dbReference>
<evidence type="ECO:0000256" key="1">
    <source>
        <dbReference type="ARBA" id="ARBA00006611"/>
    </source>
</evidence>
<evidence type="ECO:0000259" key="4">
    <source>
        <dbReference type="PROSITE" id="PS00662"/>
    </source>
</evidence>
<keyword evidence="2" id="KW-0547">Nucleotide-binding</keyword>
<comment type="caution">
    <text evidence="5">The sequence shown here is derived from an EMBL/GenBank/DDBJ whole genome shotgun (WGS) entry which is preliminary data.</text>
</comment>
<dbReference type="GO" id="GO:0005886">
    <property type="term" value="C:plasma membrane"/>
    <property type="evidence" value="ECO:0007669"/>
    <property type="project" value="TreeGrafter"/>
</dbReference>
<dbReference type="Gene3D" id="3.40.50.300">
    <property type="entry name" value="P-loop containing nucleotide triphosphate hydrolases"/>
    <property type="match status" value="1"/>
</dbReference>
<reference evidence="5 6" key="1">
    <citation type="journal article" date="2016" name="Nat. Commun.">
        <title>Thousands of microbial genomes shed light on interconnected biogeochemical processes in an aquifer system.</title>
        <authorList>
            <person name="Anantharaman K."/>
            <person name="Brown C.T."/>
            <person name="Hug L.A."/>
            <person name="Sharon I."/>
            <person name="Castelle C.J."/>
            <person name="Probst A.J."/>
            <person name="Thomas B.C."/>
            <person name="Singh A."/>
            <person name="Wilkins M.J."/>
            <person name="Karaoz U."/>
            <person name="Brodie E.L."/>
            <person name="Williams K.H."/>
            <person name="Hubbard S.S."/>
            <person name="Banfield J.F."/>
        </authorList>
    </citation>
    <scope>NUCLEOTIDE SEQUENCE [LARGE SCALE GENOMIC DNA]</scope>
</reference>
<evidence type="ECO:0000256" key="3">
    <source>
        <dbReference type="ARBA" id="ARBA00022840"/>
    </source>
</evidence>
<proteinExistence type="inferred from homology"/>
<dbReference type="EMBL" id="MGGF01000051">
    <property type="protein sequence ID" value="OGM20968.1"/>
    <property type="molecule type" value="Genomic_DNA"/>
</dbReference>
<evidence type="ECO:0000313" key="6">
    <source>
        <dbReference type="Proteomes" id="UP000178750"/>
    </source>
</evidence>
<evidence type="ECO:0000256" key="2">
    <source>
        <dbReference type="ARBA" id="ARBA00022741"/>
    </source>
</evidence>
<dbReference type="Pfam" id="PF00437">
    <property type="entry name" value="T2SSE"/>
    <property type="match status" value="1"/>
</dbReference>
<dbReference type="Gene3D" id="3.30.300.160">
    <property type="entry name" value="Type II secretion system, protein E, N-terminal domain"/>
    <property type="match status" value="1"/>
</dbReference>